<dbReference type="InterPro" id="IPR043987">
    <property type="entry name" value="CCZ1/INTU/HSP4_longin_1"/>
</dbReference>
<proteinExistence type="predicted"/>
<dbReference type="PANTHER" id="PTHR14407:SF9">
    <property type="entry name" value="BLOC-3 COMPLEX MEMBER HPS4"/>
    <property type="match status" value="1"/>
</dbReference>
<dbReference type="GO" id="GO:0031267">
    <property type="term" value="F:small GTPase binding"/>
    <property type="evidence" value="ECO:0007669"/>
    <property type="project" value="TreeGrafter"/>
</dbReference>
<evidence type="ECO:0000259" key="2">
    <source>
        <dbReference type="Pfam" id="PF19031"/>
    </source>
</evidence>
<dbReference type="GO" id="GO:0031410">
    <property type="term" value="C:cytoplasmic vesicle"/>
    <property type="evidence" value="ECO:0007669"/>
    <property type="project" value="TreeGrafter"/>
</dbReference>
<dbReference type="PANTHER" id="PTHR14407">
    <property type="entry name" value="HERMANSKY-PUDLAK SYNDROME 4 PROTEIN LIGHT-EAR PROTEIN-RELATED"/>
    <property type="match status" value="1"/>
</dbReference>
<dbReference type="GO" id="GO:0005085">
    <property type="term" value="F:guanyl-nucleotide exchange factor activity"/>
    <property type="evidence" value="ECO:0007669"/>
    <property type="project" value="TreeGrafter"/>
</dbReference>
<feature type="region of interest" description="Disordered" evidence="1">
    <location>
        <begin position="344"/>
        <end position="372"/>
    </location>
</feature>
<dbReference type="OrthoDB" id="16754at2759"/>
<evidence type="ECO:0000313" key="3">
    <source>
        <dbReference type="EMBL" id="CAD7229657.1"/>
    </source>
</evidence>
<dbReference type="Pfam" id="PF19031">
    <property type="entry name" value="Intu_longin_1"/>
    <property type="match status" value="1"/>
</dbReference>
<evidence type="ECO:0000256" key="1">
    <source>
        <dbReference type="SAM" id="MobiDB-lite"/>
    </source>
</evidence>
<accession>A0A7R8WJ01</accession>
<feature type="region of interest" description="Disordered" evidence="1">
    <location>
        <begin position="152"/>
        <end position="201"/>
    </location>
</feature>
<dbReference type="GO" id="GO:0031085">
    <property type="term" value="C:BLOC-3 complex"/>
    <property type="evidence" value="ECO:0007669"/>
    <property type="project" value="TreeGrafter"/>
</dbReference>
<organism evidence="3">
    <name type="scientific">Cyprideis torosa</name>
    <dbReference type="NCBI Taxonomy" id="163714"/>
    <lineage>
        <taxon>Eukaryota</taxon>
        <taxon>Metazoa</taxon>
        <taxon>Ecdysozoa</taxon>
        <taxon>Arthropoda</taxon>
        <taxon>Crustacea</taxon>
        <taxon>Oligostraca</taxon>
        <taxon>Ostracoda</taxon>
        <taxon>Podocopa</taxon>
        <taxon>Podocopida</taxon>
        <taxon>Cytherocopina</taxon>
        <taxon>Cytheroidea</taxon>
        <taxon>Cytherideidae</taxon>
        <taxon>Cyprideis</taxon>
    </lineage>
</organism>
<feature type="compositionally biased region" description="Basic residues" evidence="1">
    <location>
        <begin position="358"/>
        <end position="370"/>
    </location>
</feature>
<dbReference type="GO" id="GO:0016192">
    <property type="term" value="P:vesicle-mediated transport"/>
    <property type="evidence" value="ECO:0007669"/>
    <property type="project" value="InterPro"/>
</dbReference>
<feature type="region of interest" description="Disordered" evidence="1">
    <location>
        <begin position="448"/>
        <end position="468"/>
    </location>
</feature>
<dbReference type="AlphaFoldDB" id="A0A7R8WJ01"/>
<gene>
    <name evidence="3" type="ORF">CTOB1V02_LOCUS7526</name>
</gene>
<feature type="domain" description="CCZ1/INTU/HSP4 first Longin" evidence="2">
    <location>
        <begin position="22"/>
        <end position="105"/>
    </location>
</feature>
<name>A0A7R8WJ01_9CRUS</name>
<dbReference type="InterPro" id="IPR026091">
    <property type="entry name" value="HPS4"/>
</dbReference>
<feature type="compositionally biased region" description="Polar residues" evidence="1">
    <location>
        <begin position="168"/>
        <end position="187"/>
    </location>
</feature>
<dbReference type="GO" id="GO:0005765">
    <property type="term" value="C:lysosomal membrane"/>
    <property type="evidence" value="ECO:0007669"/>
    <property type="project" value="TreeGrafter"/>
</dbReference>
<reference evidence="3" key="1">
    <citation type="submission" date="2020-11" db="EMBL/GenBank/DDBJ databases">
        <authorList>
            <person name="Tran Van P."/>
        </authorList>
    </citation>
    <scope>NUCLEOTIDE SEQUENCE</scope>
</reference>
<dbReference type="GO" id="GO:0006605">
    <property type="term" value="P:protein targeting"/>
    <property type="evidence" value="ECO:0007669"/>
    <property type="project" value="TreeGrafter"/>
</dbReference>
<sequence>MSSDLRFLFVYDHISGSSTSGDEGESESDPLESILFFYPHGTTAEAKVLLSGQLIGATLLTSSVLNSPVTRISLANEHVLVWKFRRCFVVLGVDVELPSDYLDAIQGLLRDSMLFFLGPTLDELPEAMAEAHIPSVPRAAMELLKVSPGGGRRSLLYDEGPVEEPRTLTRQKNSPRSPPSNKTSSPRSPRRDEIPPLSLPPGMDRALDNLVSFLCTVVQRCHLTLRPEMNLLNLPKAHQSIFVDAQDLLSISMSYPVFLGGAIFFGHQMVTSSLGRRITRIVSLMDSSGPPPAPAVAAVPSHSSHSLQLHRVWITASELEEFSRLDFVEDEDEWVTQDEVVKTPEERNGGGGVSVPRRGGRRRKGSTAKKKQLDVIPEQKWVNSGENGPLHSTASTLSLNPSLLRGPPVISSANRKLSVTADPLHRSSSAPESLHDDLDMAVVEEKAVKSQLANGGDESSPESAEEALFSTFSLPPPPEEAVASKDLVPVLLFIHRSQDIQIISILSGSIDDCMDAVQKMHEYFVSSVVTLENSVWSSLQMDAASNAHGPPFGFLSHESSLWGSTLQEGSFMRVERSVRASDRALHCPNSNSCNSGIKEIASWIDDTQLLAWTDDACASQTHFYWSRSHEFASATMPGPESSMAAFPDKAKKHLKKLVRISHGRSGADLHRPSVVSWCVGDKARDRPSATSRPPRRVRYLTFGAVLERPKIVLRKTNEARKSITLNQVGVSTPGYFSGQFTAGGCRVHSDGP</sequence>
<protein>
    <recommendedName>
        <fullName evidence="2">CCZ1/INTU/HSP4 first Longin domain-containing protein</fullName>
    </recommendedName>
</protein>
<dbReference type="EMBL" id="OB662201">
    <property type="protein sequence ID" value="CAD7229657.1"/>
    <property type="molecule type" value="Genomic_DNA"/>
</dbReference>